<evidence type="ECO:0000313" key="3">
    <source>
        <dbReference type="Proteomes" id="UP000076407"/>
    </source>
</evidence>
<dbReference type="VEuPathDB" id="VectorBase:AQUA011984"/>
<dbReference type="Proteomes" id="UP000076407">
    <property type="component" value="Unassembled WGS sequence"/>
</dbReference>
<accession>A0A182XQ32</accession>
<name>A0A182XQ32_ANOQN</name>
<dbReference type="AlphaFoldDB" id="A0A182XQ32"/>
<organism evidence="2 3">
    <name type="scientific">Anopheles quadriannulatus</name>
    <name type="common">Mosquito</name>
    <dbReference type="NCBI Taxonomy" id="34691"/>
    <lineage>
        <taxon>Eukaryota</taxon>
        <taxon>Metazoa</taxon>
        <taxon>Ecdysozoa</taxon>
        <taxon>Arthropoda</taxon>
        <taxon>Hexapoda</taxon>
        <taxon>Insecta</taxon>
        <taxon>Pterygota</taxon>
        <taxon>Neoptera</taxon>
        <taxon>Endopterygota</taxon>
        <taxon>Diptera</taxon>
        <taxon>Nematocera</taxon>
        <taxon>Culicoidea</taxon>
        <taxon>Culicidae</taxon>
        <taxon>Anophelinae</taxon>
        <taxon>Anopheles</taxon>
    </lineage>
</organism>
<dbReference type="EnsemblMetazoa" id="AQUA011984-RA">
    <property type="protein sequence ID" value="AQUA011984-PA"/>
    <property type="gene ID" value="AQUA011984"/>
</dbReference>
<evidence type="ECO:0000313" key="2">
    <source>
        <dbReference type="EnsemblMetazoa" id="AQUA011984-PA"/>
    </source>
</evidence>
<feature type="compositionally biased region" description="Basic and acidic residues" evidence="1">
    <location>
        <begin position="101"/>
        <end position="123"/>
    </location>
</feature>
<evidence type="ECO:0000256" key="1">
    <source>
        <dbReference type="SAM" id="MobiDB-lite"/>
    </source>
</evidence>
<reference evidence="2" key="1">
    <citation type="submission" date="2020-05" db="UniProtKB">
        <authorList>
            <consortium name="EnsemblMetazoa"/>
        </authorList>
    </citation>
    <scope>IDENTIFICATION</scope>
    <source>
        <strain evidence="2">SANGQUA</strain>
    </source>
</reference>
<keyword evidence="3" id="KW-1185">Reference proteome</keyword>
<protein>
    <submittedName>
        <fullName evidence="2">Uncharacterized protein</fullName>
    </submittedName>
</protein>
<proteinExistence type="predicted"/>
<feature type="region of interest" description="Disordered" evidence="1">
    <location>
        <begin position="85"/>
        <end position="123"/>
    </location>
</feature>
<sequence length="123" mass="14006">MGQIDCAMNRTKKRIKWSSATSVTDGSPWTYPLHRKKDLLCIKCVLRPSTNNQQSLTSKMGKQSTAGNNDRIQELRSLQVEAEKSVKPLMRHSQNVPSIIDRQEESFGRPELVNRDPVKDVLK</sequence>